<keyword evidence="1" id="KW-0732">Signal</keyword>
<reference evidence="2 3" key="1">
    <citation type="submission" date="2020-04" db="EMBL/GenBank/DDBJ databases">
        <title>Draft genome of Pyxidicoccus fallax type strain.</title>
        <authorList>
            <person name="Whitworth D.E."/>
        </authorList>
    </citation>
    <scope>NUCLEOTIDE SEQUENCE [LARGE SCALE GENOMIC DNA]</scope>
    <source>
        <strain evidence="2 3">DSM 14698</strain>
    </source>
</reference>
<accession>A0A848LC48</accession>
<evidence type="ECO:0000313" key="2">
    <source>
        <dbReference type="EMBL" id="NMO15812.1"/>
    </source>
</evidence>
<gene>
    <name evidence="2" type="ORF">HG543_13250</name>
</gene>
<protein>
    <submittedName>
        <fullName evidence="2">HEAT repeat domain-containing protein</fullName>
    </submittedName>
</protein>
<dbReference type="AlphaFoldDB" id="A0A848LC48"/>
<dbReference type="Pfam" id="PF13646">
    <property type="entry name" value="HEAT_2"/>
    <property type="match status" value="1"/>
</dbReference>
<comment type="caution">
    <text evidence="2">The sequence shown here is derived from an EMBL/GenBank/DDBJ whole genome shotgun (WGS) entry which is preliminary data.</text>
</comment>
<organism evidence="2 3">
    <name type="scientific">Pyxidicoccus fallax</name>
    <dbReference type="NCBI Taxonomy" id="394095"/>
    <lineage>
        <taxon>Bacteria</taxon>
        <taxon>Pseudomonadati</taxon>
        <taxon>Myxococcota</taxon>
        <taxon>Myxococcia</taxon>
        <taxon>Myxococcales</taxon>
        <taxon>Cystobacterineae</taxon>
        <taxon>Myxococcaceae</taxon>
        <taxon>Pyxidicoccus</taxon>
    </lineage>
</organism>
<name>A0A848LC48_9BACT</name>
<dbReference type="EMBL" id="JABBJJ010000048">
    <property type="protein sequence ID" value="NMO15812.1"/>
    <property type="molecule type" value="Genomic_DNA"/>
</dbReference>
<dbReference type="InterPro" id="IPR011989">
    <property type="entry name" value="ARM-like"/>
</dbReference>
<feature type="chain" id="PRO_5032341299" evidence="1">
    <location>
        <begin position="29"/>
        <end position="332"/>
    </location>
</feature>
<evidence type="ECO:0000256" key="1">
    <source>
        <dbReference type="SAM" id="SignalP"/>
    </source>
</evidence>
<proteinExistence type="predicted"/>
<dbReference type="Gene3D" id="1.25.10.10">
    <property type="entry name" value="Leucine-rich Repeat Variant"/>
    <property type="match status" value="2"/>
</dbReference>
<feature type="signal peptide" evidence="1">
    <location>
        <begin position="1"/>
        <end position="28"/>
    </location>
</feature>
<keyword evidence="3" id="KW-1185">Reference proteome</keyword>
<sequence>MHPTTMKTLKRAALASALLSLFPASALATGPQTTPLKPATCTVESMLDDVRAALKGGSPALQRYVKWRLREAALAMPAEGLQAALARETDPAVLEALGGALATKASNAESPALVQPLLARASGDSDPAIRAAAVRGLRGVPSVEFMEKNGGVVTYEQLVRDASPEVRAAVADNLVSESADVYSGHDRRVSEAAVATAAAAEDPAVAAKLLGEVSMEAVGPAAVEQVTNQLRAEDPKLRAAAATALGGVPGAASQGARGSLVDLFKNDKDPAVRKAALQGIARLGMSGAKPVLESLRGVDRAMDPEIDAWLSALSLNLQEWELLLREKQRLRR</sequence>
<dbReference type="Proteomes" id="UP000518300">
    <property type="component" value="Unassembled WGS sequence"/>
</dbReference>
<dbReference type="RefSeq" id="WP_169345100.1">
    <property type="nucleotide sequence ID" value="NZ_JABBJJ010000048.1"/>
</dbReference>
<dbReference type="SUPFAM" id="SSF48371">
    <property type="entry name" value="ARM repeat"/>
    <property type="match status" value="1"/>
</dbReference>
<evidence type="ECO:0000313" key="3">
    <source>
        <dbReference type="Proteomes" id="UP000518300"/>
    </source>
</evidence>
<dbReference type="InterPro" id="IPR016024">
    <property type="entry name" value="ARM-type_fold"/>
</dbReference>